<accession>A0A382WY14</accession>
<dbReference type="SUPFAM" id="SSF53448">
    <property type="entry name" value="Nucleotide-diphospho-sugar transferases"/>
    <property type="match status" value="1"/>
</dbReference>
<name>A0A382WY14_9ZZZZ</name>
<feature type="domain" description="MobA-like NTP transferase" evidence="1">
    <location>
        <begin position="1"/>
        <end position="149"/>
    </location>
</feature>
<dbReference type="InterPro" id="IPR025877">
    <property type="entry name" value="MobA-like_NTP_Trfase"/>
</dbReference>
<reference evidence="2" key="1">
    <citation type="submission" date="2018-05" db="EMBL/GenBank/DDBJ databases">
        <authorList>
            <person name="Lanie J.A."/>
            <person name="Ng W.-L."/>
            <person name="Kazmierczak K.M."/>
            <person name="Andrzejewski T.M."/>
            <person name="Davidsen T.M."/>
            <person name="Wayne K.J."/>
            <person name="Tettelin H."/>
            <person name="Glass J.I."/>
            <person name="Rusch D."/>
            <person name="Podicherti R."/>
            <person name="Tsui H.-C.T."/>
            <person name="Winkler M.E."/>
        </authorList>
    </citation>
    <scope>NUCLEOTIDE SEQUENCE</scope>
</reference>
<dbReference type="AlphaFoldDB" id="A0A382WY14"/>
<evidence type="ECO:0000259" key="1">
    <source>
        <dbReference type="Pfam" id="PF12804"/>
    </source>
</evidence>
<organism evidence="2">
    <name type="scientific">marine metagenome</name>
    <dbReference type="NCBI Taxonomy" id="408172"/>
    <lineage>
        <taxon>unclassified sequences</taxon>
        <taxon>metagenomes</taxon>
        <taxon>ecological metagenomes</taxon>
    </lineage>
</organism>
<dbReference type="EMBL" id="UINC01163290">
    <property type="protein sequence ID" value="SVD63524.1"/>
    <property type="molecule type" value="Genomic_DNA"/>
</dbReference>
<proteinExistence type="predicted"/>
<dbReference type="Pfam" id="PF12804">
    <property type="entry name" value="NTP_transf_3"/>
    <property type="match status" value="1"/>
</dbReference>
<sequence length="181" mass="20422">MGKPKAMLDWFGEPLVNYHINQLKEGGVNEIVVVLGYHSDEIRRNLRNLDVRIVSNSLYHQGRASSLHAGAKAISATANTILVLNIDQPRTGAFIKQLFEIHLDEKHEATRPTYQGKRGHPVIINGKFRHLLISASEKELGLKGVLKKIKRISEIETDDSCLIDLNTPEDYREALDKYNIS</sequence>
<dbReference type="PANTHER" id="PTHR43777:SF1">
    <property type="entry name" value="MOLYBDENUM COFACTOR CYTIDYLYLTRANSFERASE"/>
    <property type="match status" value="1"/>
</dbReference>
<dbReference type="PANTHER" id="PTHR43777">
    <property type="entry name" value="MOLYBDENUM COFACTOR CYTIDYLYLTRANSFERASE"/>
    <property type="match status" value="1"/>
</dbReference>
<gene>
    <name evidence="2" type="ORF">METZ01_LOCUS416378</name>
</gene>
<dbReference type="GO" id="GO:0016779">
    <property type="term" value="F:nucleotidyltransferase activity"/>
    <property type="evidence" value="ECO:0007669"/>
    <property type="project" value="UniProtKB-ARBA"/>
</dbReference>
<protein>
    <recommendedName>
        <fullName evidence="1">MobA-like NTP transferase domain-containing protein</fullName>
    </recommendedName>
</protein>
<dbReference type="CDD" id="cd04182">
    <property type="entry name" value="GT_2_like_f"/>
    <property type="match status" value="1"/>
</dbReference>
<dbReference type="InterPro" id="IPR029044">
    <property type="entry name" value="Nucleotide-diphossugar_trans"/>
</dbReference>
<dbReference type="Gene3D" id="3.90.550.10">
    <property type="entry name" value="Spore Coat Polysaccharide Biosynthesis Protein SpsA, Chain A"/>
    <property type="match status" value="1"/>
</dbReference>
<evidence type="ECO:0000313" key="2">
    <source>
        <dbReference type="EMBL" id="SVD63524.1"/>
    </source>
</evidence>